<sequence length="58" mass="6622">MKGKKLKPNGARATRDVKYGNAERNKKKKKPVQNQPEFATKEQQREEPQNVPSNTEAV</sequence>
<feature type="non-terminal residue" evidence="2">
    <location>
        <position position="58"/>
    </location>
</feature>
<keyword evidence="3" id="KW-1185">Reference proteome</keyword>
<name>A0ABD3Y2N6_SINWO</name>
<dbReference type="AlphaFoldDB" id="A0ABD3Y2N6"/>
<evidence type="ECO:0000313" key="2">
    <source>
        <dbReference type="EMBL" id="KAL3891638.1"/>
    </source>
</evidence>
<organism evidence="2 3">
    <name type="scientific">Sinanodonta woodiana</name>
    <name type="common">Chinese pond mussel</name>
    <name type="synonym">Anodonta woodiana</name>
    <dbReference type="NCBI Taxonomy" id="1069815"/>
    <lineage>
        <taxon>Eukaryota</taxon>
        <taxon>Metazoa</taxon>
        <taxon>Spiralia</taxon>
        <taxon>Lophotrochozoa</taxon>
        <taxon>Mollusca</taxon>
        <taxon>Bivalvia</taxon>
        <taxon>Autobranchia</taxon>
        <taxon>Heteroconchia</taxon>
        <taxon>Palaeoheterodonta</taxon>
        <taxon>Unionida</taxon>
        <taxon>Unionoidea</taxon>
        <taxon>Unionidae</taxon>
        <taxon>Unioninae</taxon>
        <taxon>Sinanodonta</taxon>
    </lineage>
</organism>
<protein>
    <submittedName>
        <fullName evidence="2">Uncharacterized protein</fullName>
    </submittedName>
</protein>
<evidence type="ECO:0000256" key="1">
    <source>
        <dbReference type="SAM" id="MobiDB-lite"/>
    </source>
</evidence>
<reference evidence="2 3" key="1">
    <citation type="submission" date="2024-11" db="EMBL/GenBank/DDBJ databases">
        <title>Chromosome-level genome assembly of the freshwater bivalve Anodonta woodiana.</title>
        <authorList>
            <person name="Chen X."/>
        </authorList>
    </citation>
    <scope>NUCLEOTIDE SEQUENCE [LARGE SCALE GENOMIC DNA]</scope>
    <source>
        <strain evidence="2">MN2024</strain>
        <tissue evidence="2">Gills</tissue>
    </source>
</reference>
<dbReference type="EMBL" id="JBJQND010000001">
    <property type="protein sequence ID" value="KAL3891638.1"/>
    <property type="molecule type" value="Genomic_DNA"/>
</dbReference>
<accession>A0ABD3Y2N6</accession>
<proteinExistence type="predicted"/>
<comment type="caution">
    <text evidence="2">The sequence shown here is derived from an EMBL/GenBank/DDBJ whole genome shotgun (WGS) entry which is preliminary data.</text>
</comment>
<feature type="compositionally biased region" description="Basic and acidic residues" evidence="1">
    <location>
        <begin position="39"/>
        <end position="48"/>
    </location>
</feature>
<evidence type="ECO:0000313" key="3">
    <source>
        <dbReference type="Proteomes" id="UP001634394"/>
    </source>
</evidence>
<feature type="compositionally biased region" description="Basic and acidic residues" evidence="1">
    <location>
        <begin position="13"/>
        <end position="24"/>
    </location>
</feature>
<dbReference type="Proteomes" id="UP001634394">
    <property type="component" value="Unassembled WGS sequence"/>
</dbReference>
<feature type="region of interest" description="Disordered" evidence="1">
    <location>
        <begin position="1"/>
        <end position="58"/>
    </location>
</feature>
<gene>
    <name evidence="2" type="ORF">ACJMK2_003890</name>
</gene>